<comment type="caution">
    <text evidence="1">The sequence shown here is derived from an EMBL/GenBank/DDBJ whole genome shotgun (WGS) entry which is preliminary data.</text>
</comment>
<dbReference type="Proteomes" id="UP000076442">
    <property type="component" value="Unassembled WGS sequence"/>
</dbReference>
<dbReference type="AlphaFoldDB" id="A0AAP1H962"/>
<dbReference type="EMBL" id="LJZV01000007">
    <property type="protein sequence ID" value="KZD93170.1"/>
    <property type="molecule type" value="Genomic_DNA"/>
</dbReference>
<sequence>MHLLKFLLEISECFCTLSSKIVENTRILDLAQNLHLYKGKAG</sequence>
<accession>A0AAP1H962</accession>
<name>A0AAP1H962_BACIU</name>
<reference evidence="1 2" key="1">
    <citation type="submission" date="2015-09" db="EMBL/GenBank/DDBJ databases">
        <title>Spore heat resistance.</title>
        <authorList>
            <person name="Boekhorst J."/>
            <person name="Berendsen E.M."/>
            <person name="Wells-Bennik M.H."/>
            <person name="Kuipers O.P."/>
        </authorList>
    </citation>
    <scope>NUCLEOTIDE SEQUENCE [LARGE SCALE GENOMIC DNA]</scope>
    <source>
        <strain evidence="1 2">B4122</strain>
    </source>
</reference>
<gene>
    <name evidence="1" type="ORF">B4122_1314</name>
</gene>
<proteinExistence type="predicted"/>
<protein>
    <submittedName>
        <fullName evidence="1">Uncharacterized protein</fullName>
    </submittedName>
</protein>
<organism evidence="1 2">
    <name type="scientific">Bacillus subtilis</name>
    <dbReference type="NCBI Taxonomy" id="1423"/>
    <lineage>
        <taxon>Bacteria</taxon>
        <taxon>Bacillati</taxon>
        <taxon>Bacillota</taxon>
        <taxon>Bacilli</taxon>
        <taxon>Bacillales</taxon>
        <taxon>Bacillaceae</taxon>
        <taxon>Bacillus</taxon>
    </lineage>
</organism>
<evidence type="ECO:0000313" key="2">
    <source>
        <dbReference type="Proteomes" id="UP000076442"/>
    </source>
</evidence>
<evidence type="ECO:0000313" key="1">
    <source>
        <dbReference type="EMBL" id="KZD93170.1"/>
    </source>
</evidence>